<name>A0A6H2A482_9ZZZZ</name>
<gene>
    <name evidence="1" type="ORF">TM448A06459_0008</name>
</gene>
<dbReference type="EMBL" id="MT144558">
    <property type="protein sequence ID" value="QJA55006.1"/>
    <property type="molecule type" value="Genomic_DNA"/>
</dbReference>
<evidence type="ECO:0000313" key="1">
    <source>
        <dbReference type="EMBL" id="QJA55006.1"/>
    </source>
</evidence>
<accession>A0A6H2A482</accession>
<protein>
    <submittedName>
        <fullName evidence="1">Uncharacterized protein</fullName>
    </submittedName>
</protein>
<sequence length="123" mass="14182">MKISQLERTEFPSCWVNCGYAMDAAIHTCQAVCPGKIDMYHREINGKEKKKGKLLAVHRMKWRKEKPDDFPCMVCRGEYGQGEFKVKVARGLVTVQAVVCTICAKKPERVVEYFLGEKKRRKL</sequence>
<proteinExistence type="predicted"/>
<organism evidence="1">
    <name type="scientific">viral metagenome</name>
    <dbReference type="NCBI Taxonomy" id="1070528"/>
    <lineage>
        <taxon>unclassified sequences</taxon>
        <taxon>metagenomes</taxon>
        <taxon>organismal metagenomes</taxon>
    </lineage>
</organism>
<dbReference type="AlphaFoldDB" id="A0A6H2A482"/>
<reference evidence="1" key="1">
    <citation type="submission" date="2020-03" db="EMBL/GenBank/DDBJ databases">
        <title>The deep terrestrial virosphere.</title>
        <authorList>
            <person name="Holmfeldt K."/>
            <person name="Nilsson E."/>
            <person name="Simone D."/>
            <person name="Lopez-Fernandez M."/>
            <person name="Wu X."/>
            <person name="de Brujin I."/>
            <person name="Lundin D."/>
            <person name="Andersson A."/>
            <person name="Bertilsson S."/>
            <person name="Dopson M."/>
        </authorList>
    </citation>
    <scope>NUCLEOTIDE SEQUENCE</scope>
    <source>
        <strain evidence="1">TM448A06459</strain>
    </source>
</reference>